<dbReference type="EMBL" id="CP002792">
    <property type="protein sequence ID" value="AEH07503.1"/>
    <property type="molecule type" value="Genomic_DNA"/>
</dbReference>
<dbReference type="KEGG" id="mok:Metok_0093"/>
<evidence type="ECO:0000313" key="4">
    <source>
        <dbReference type="EMBL" id="AEH07503.1"/>
    </source>
</evidence>
<dbReference type="EMBL" id="CP002792">
    <property type="protein sequence ID" value="AEH07470.1"/>
    <property type="molecule type" value="Genomic_DNA"/>
</dbReference>
<dbReference type="EMBL" id="CP002792">
    <property type="protein sequence ID" value="AEH07473.1"/>
    <property type="molecule type" value="Genomic_DNA"/>
</dbReference>
<name>F8AKH7_METOI</name>
<organism evidence="4 5">
    <name type="scientific">Methanothermococcus okinawensis (strain DSM 14208 / JCM 11175 / IH1)</name>
    <dbReference type="NCBI Taxonomy" id="647113"/>
    <lineage>
        <taxon>Archaea</taxon>
        <taxon>Methanobacteriati</taxon>
        <taxon>Methanobacteriota</taxon>
        <taxon>Methanomada group</taxon>
        <taxon>Methanococci</taxon>
        <taxon>Methanococcales</taxon>
        <taxon>Methanococcaceae</taxon>
        <taxon>Methanothermococcus</taxon>
    </lineage>
</organism>
<sequence length="71" mass="8529" precursor="true">MNKKFANMRKRIEQLNSIVKNQIMNRFWTNIKGFKKKYIFCMLSVAVAQVLAIYTLKTYVNPFIRIKEVRV</sequence>
<dbReference type="Proteomes" id="UP000009296">
    <property type="component" value="Chromosome"/>
</dbReference>
<evidence type="ECO:0000313" key="2">
    <source>
        <dbReference type="EMBL" id="AEH07470.1"/>
    </source>
</evidence>
<dbReference type="KEGG" id="mok:Metok_1540"/>
<reference evidence="4" key="1">
    <citation type="submission" date="2011-05" db="EMBL/GenBank/DDBJ databases">
        <title>Complete sequence of chromosome of Methanothermococcus okinawensis IH1.</title>
        <authorList>
            <consortium name="US DOE Joint Genome Institute"/>
            <person name="Lucas S."/>
            <person name="Han J."/>
            <person name="Lapidus A."/>
            <person name="Cheng J.-F."/>
            <person name="Goodwin L."/>
            <person name="Pitluck S."/>
            <person name="Peters L."/>
            <person name="Mikhailova N."/>
            <person name="Held B."/>
            <person name="Han C."/>
            <person name="Tapia R."/>
            <person name="Land M."/>
            <person name="Hauser L."/>
            <person name="Kyrpides N."/>
            <person name="Ivanova N."/>
            <person name="Pagani I."/>
            <person name="Sieprawska-Lupa M."/>
            <person name="Takai K."/>
            <person name="Miyazaki J."/>
            <person name="Whitman W."/>
            <person name="Woyke T."/>
        </authorList>
    </citation>
    <scope>NUCLEOTIDE SEQUENCE</scope>
    <source>
        <strain evidence="4">IH1</strain>
    </source>
</reference>
<proteinExistence type="predicted"/>
<accession>F8AKH7</accession>
<dbReference type="EMBL" id="CP002792">
    <property type="protein sequence ID" value="AEH06089.1"/>
    <property type="molecule type" value="Genomic_DNA"/>
</dbReference>
<dbReference type="HOGENOM" id="CLU_202278_0_0_2"/>
<protein>
    <submittedName>
        <fullName evidence="4">Uncharacterized protein</fullName>
    </submittedName>
</protein>
<evidence type="ECO:0000313" key="1">
    <source>
        <dbReference type="EMBL" id="AEH06089.1"/>
    </source>
</evidence>
<dbReference type="eggNOG" id="arCOG11999">
    <property type="taxonomic scope" value="Archaea"/>
</dbReference>
<keyword evidence="5" id="KW-1185">Reference proteome</keyword>
<dbReference type="STRING" id="647113.Metok_0093"/>
<dbReference type="KEGG" id="mok:Metok_1510"/>
<dbReference type="KEGG" id="mok:Metok_1507"/>
<gene>
    <name evidence="1" type="ordered locus">Metok_0093</name>
    <name evidence="2" type="ordered locus">Metok_1507</name>
    <name evidence="3" type="ordered locus">Metok_1510</name>
    <name evidence="4" type="ordered locus">Metok_1540</name>
</gene>
<evidence type="ECO:0000313" key="3">
    <source>
        <dbReference type="EMBL" id="AEH07473.1"/>
    </source>
</evidence>
<dbReference type="AlphaFoldDB" id="F8AKH7"/>
<evidence type="ECO:0000313" key="5">
    <source>
        <dbReference type="Proteomes" id="UP000009296"/>
    </source>
</evidence>